<dbReference type="PANTHER" id="PTHR19918">
    <property type="entry name" value="CELL DIVISION CYCLE 20 CDC20 FIZZY -RELATED"/>
    <property type="match status" value="1"/>
</dbReference>
<dbReference type="SUPFAM" id="SSF50978">
    <property type="entry name" value="WD40 repeat-like"/>
    <property type="match status" value="1"/>
</dbReference>
<dbReference type="EnsemblMetazoa" id="GMOY007162-RA">
    <property type="protein sequence ID" value="GMOY007162-PA"/>
    <property type="gene ID" value="GMOY007162"/>
</dbReference>
<dbReference type="PANTHER" id="PTHR19918:SF8">
    <property type="entry name" value="FI02843P"/>
    <property type="match status" value="1"/>
</dbReference>
<evidence type="ECO:0000256" key="2">
    <source>
        <dbReference type="ARBA" id="ARBA00022618"/>
    </source>
</evidence>
<dbReference type="GO" id="GO:0051301">
    <property type="term" value="P:cell division"/>
    <property type="evidence" value="ECO:0007669"/>
    <property type="project" value="UniProtKB-KW"/>
</dbReference>
<evidence type="ECO:0000256" key="1">
    <source>
        <dbReference type="ARBA" id="ARBA00022574"/>
    </source>
</evidence>
<dbReference type="InterPro" id="IPR015943">
    <property type="entry name" value="WD40/YVTN_repeat-like_dom_sf"/>
</dbReference>
<evidence type="ECO:0000256" key="5">
    <source>
        <dbReference type="ARBA" id="ARBA00023306"/>
    </source>
</evidence>
<evidence type="ECO:0000256" key="4">
    <source>
        <dbReference type="ARBA" id="ARBA00022776"/>
    </source>
</evidence>
<evidence type="ECO:0000313" key="7">
    <source>
        <dbReference type="Proteomes" id="UP000092444"/>
    </source>
</evidence>
<dbReference type="InterPro" id="IPR036322">
    <property type="entry name" value="WD40_repeat_dom_sf"/>
</dbReference>
<dbReference type="GO" id="GO:1990757">
    <property type="term" value="F:ubiquitin ligase activator activity"/>
    <property type="evidence" value="ECO:0007669"/>
    <property type="project" value="TreeGrafter"/>
</dbReference>
<dbReference type="Proteomes" id="UP000092444">
    <property type="component" value="Unassembled WGS sequence"/>
</dbReference>
<name>A0A1B0G1K6_GLOMM</name>
<dbReference type="GO" id="GO:1905786">
    <property type="term" value="P:positive regulation of anaphase-promoting complex-dependent catabolic process"/>
    <property type="evidence" value="ECO:0007669"/>
    <property type="project" value="TreeGrafter"/>
</dbReference>
<dbReference type="PhylomeDB" id="A0A1B0G1K6"/>
<keyword evidence="2" id="KW-0132">Cell division</keyword>
<dbReference type="InterPro" id="IPR033010">
    <property type="entry name" value="Cdc20/Fizzy"/>
</dbReference>
<dbReference type="GO" id="GO:0010997">
    <property type="term" value="F:anaphase-promoting complex binding"/>
    <property type="evidence" value="ECO:0007669"/>
    <property type="project" value="InterPro"/>
</dbReference>
<dbReference type="GO" id="GO:0005680">
    <property type="term" value="C:anaphase-promoting complex"/>
    <property type="evidence" value="ECO:0007669"/>
    <property type="project" value="TreeGrafter"/>
</dbReference>
<dbReference type="VEuPathDB" id="VectorBase:GMOY007162"/>
<protein>
    <recommendedName>
        <fullName evidence="8">WD repeat-containing protein 55 homolog</fullName>
    </recommendedName>
</protein>
<dbReference type="STRING" id="37546.A0A1B0G1K6"/>
<evidence type="ECO:0000313" key="6">
    <source>
        <dbReference type="EnsemblMetazoa" id="GMOY007162-PA"/>
    </source>
</evidence>
<reference evidence="6" key="1">
    <citation type="submission" date="2020-05" db="UniProtKB">
        <authorList>
            <consortium name="EnsemblMetazoa"/>
        </authorList>
    </citation>
    <scope>IDENTIFICATION</scope>
    <source>
        <strain evidence="6">Yale</strain>
    </source>
</reference>
<dbReference type="EMBL" id="CCAG010014476">
    <property type="status" value="NOT_ANNOTATED_CDS"/>
    <property type="molecule type" value="Genomic_DNA"/>
</dbReference>
<keyword evidence="3" id="KW-0677">Repeat</keyword>
<evidence type="ECO:0000256" key="3">
    <source>
        <dbReference type="ARBA" id="ARBA00022737"/>
    </source>
</evidence>
<keyword evidence="1" id="KW-0853">WD repeat</keyword>
<sequence>MTTSDFYESSLEHLKPNARRRSVYIQIALNYLGYKYVACRGNDNLVNVWTAVNESGISTVNEALRVLNKHQTNVLSSGGGTVDRCIKFWNFNNGSLLTNTKSQVCGLWWSCTYKELISAHGLANNQLTIWKYPSKVKQTQLDGRTSRVLQLTLSLDGSTVISAVNDFWYKDCFP</sequence>
<evidence type="ECO:0008006" key="8">
    <source>
        <dbReference type="Google" id="ProtNLM"/>
    </source>
</evidence>
<organism evidence="6 7">
    <name type="scientific">Glossina morsitans morsitans</name>
    <name type="common">Savannah tsetse fly</name>
    <dbReference type="NCBI Taxonomy" id="37546"/>
    <lineage>
        <taxon>Eukaryota</taxon>
        <taxon>Metazoa</taxon>
        <taxon>Ecdysozoa</taxon>
        <taxon>Arthropoda</taxon>
        <taxon>Hexapoda</taxon>
        <taxon>Insecta</taxon>
        <taxon>Pterygota</taxon>
        <taxon>Neoptera</taxon>
        <taxon>Endopterygota</taxon>
        <taxon>Diptera</taxon>
        <taxon>Brachycera</taxon>
        <taxon>Muscomorpha</taxon>
        <taxon>Hippoboscoidea</taxon>
        <taxon>Glossinidae</taxon>
        <taxon>Glossina</taxon>
    </lineage>
</organism>
<dbReference type="GO" id="GO:0031145">
    <property type="term" value="P:anaphase-promoting complex-dependent catabolic process"/>
    <property type="evidence" value="ECO:0007669"/>
    <property type="project" value="TreeGrafter"/>
</dbReference>
<accession>A0A1B0G1K6</accession>
<keyword evidence="4" id="KW-0498">Mitosis</keyword>
<keyword evidence="7" id="KW-1185">Reference proteome</keyword>
<proteinExistence type="predicted"/>
<dbReference type="Gene3D" id="2.130.10.10">
    <property type="entry name" value="YVTN repeat-like/Quinoprotein amine dehydrogenase"/>
    <property type="match status" value="1"/>
</dbReference>
<keyword evidence="5" id="KW-0131">Cell cycle</keyword>
<dbReference type="AlphaFoldDB" id="A0A1B0G1K6"/>